<evidence type="ECO:0000259" key="1">
    <source>
        <dbReference type="Pfam" id="PF11924"/>
    </source>
</evidence>
<evidence type="ECO:0000313" key="3">
    <source>
        <dbReference type="Proteomes" id="UP000476696"/>
    </source>
</evidence>
<gene>
    <name evidence="2" type="ORF">GW579_18335</name>
</gene>
<keyword evidence="3" id="KW-1185">Reference proteome</keyword>
<sequence>MKHRFKSPGTATFLENGEPGHLGSEVCTNFLKLSGNYSIPLSAWKASADFDNDEERPAPDLFTLLSAIRLRFLAPTVLRKTRPL</sequence>
<proteinExistence type="predicted"/>
<name>A0A6M2B8Z5_9GAMM</name>
<feature type="domain" description="Inverse autotransporter beta-domain" evidence="1">
    <location>
        <begin position="22"/>
        <end position="59"/>
    </location>
</feature>
<dbReference type="Pfam" id="PF11924">
    <property type="entry name" value="IAT_beta"/>
    <property type="match status" value="1"/>
</dbReference>
<accession>A0A6M2B8Z5</accession>
<reference evidence="2 3" key="2">
    <citation type="submission" date="2020-03" db="EMBL/GenBank/DDBJ databases">
        <title>Rahnella aceri sp. nov., isoated from traditional Jeju Makgeolli.</title>
        <authorList>
            <person name="Kim I.S."/>
            <person name="Jeon D."/>
        </authorList>
    </citation>
    <scope>NUCLEOTIDE SEQUENCE [LARGE SCALE GENOMIC DNA]</scope>
    <source>
        <strain evidence="2 3">Lac-M11</strain>
    </source>
</reference>
<protein>
    <recommendedName>
        <fullName evidence="1">Inverse autotransporter beta-domain domain-containing protein</fullName>
    </recommendedName>
</protein>
<organism evidence="2 3">
    <name type="scientific">Rahnella contaminans</name>
    <dbReference type="NCBI Taxonomy" id="2703882"/>
    <lineage>
        <taxon>Bacteria</taxon>
        <taxon>Pseudomonadati</taxon>
        <taxon>Pseudomonadota</taxon>
        <taxon>Gammaproteobacteria</taxon>
        <taxon>Enterobacterales</taxon>
        <taxon>Yersiniaceae</taxon>
        <taxon>Rahnella</taxon>
    </lineage>
</organism>
<dbReference type="Proteomes" id="UP000476696">
    <property type="component" value="Unassembled WGS sequence"/>
</dbReference>
<dbReference type="AlphaFoldDB" id="A0A6M2B8Z5"/>
<dbReference type="InterPro" id="IPR024519">
    <property type="entry name" value="IAT_beta"/>
</dbReference>
<evidence type="ECO:0000313" key="2">
    <source>
        <dbReference type="EMBL" id="NGX89041.1"/>
    </source>
</evidence>
<reference evidence="2 3" key="1">
    <citation type="submission" date="2020-01" db="EMBL/GenBank/DDBJ databases">
        <authorList>
            <person name="Lee S.D."/>
        </authorList>
    </citation>
    <scope>NUCLEOTIDE SEQUENCE [LARGE SCALE GENOMIC DNA]</scope>
    <source>
        <strain evidence="2 3">Lac-M11</strain>
    </source>
</reference>
<dbReference type="EMBL" id="JAADJS010000004">
    <property type="protein sequence ID" value="NGX89041.1"/>
    <property type="molecule type" value="Genomic_DNA"/>
</dbReference>
<comment type="caution">
    <text evidence="2">The sequence shown here is derived from an EMBL/GenBank/DDBJ whole genome shotgun (WGS) entry which is preliminary data.</text>
</comment>